<proteinExistence type="predicted"/>
<comment type="caution">
    <text evidence="3">The sequence shown here is derived from an EMBL/GenBank/DDBJ whole genome shotgun (WGS) entry which is preliminary data.</text>
</comment>
<feature type="transmembrane region" description="Helical" evidence="1">
    <location>
        <begin position="23"/>
        <end position="45"/>
    </location>
</feature>
<dbReference type="PANTHER" id="PTHR42208">
    <property type="entry name" value="HEAVY METAL TRANSPORTER-RELATED"/>
    <property type="match status" value="1"/>
</dbReference>
<reference evidence="3 6" key="1">
    <citation type="submission" date="2021-11" db="EMBL/GenBank/DDBJ databases">
        <title>Draft genome sequence of Capnocytophaga sp. strain KC07075 isolated from cat oral cavity.</title>
        <authorList>
            <person name="Suzuki M."/>
            <person name="Imaoka K."/>
            <person name="Kimura M."/>
            <person name="Morikawa S."/>
            <person name="Maeda K."/>
        </authorList>
    </citation>
    <scope>NUCLEOTIDE SEQUENCE</scope>
    <source>
        <strain evidence="3">KC07075</strain>
        <strain evidence="4 6">KC07079</strain>
    </source>
</reference>
<evidence type="ECO:0000313" key="6">
    <source>
        <dbReference type="Proteomes" id="UP001208692"/>
    </source>
</evidence>
<dbReference type="Proteomes" id="UP001207736">
    <property type="component" value="Unassembled WGS sequence"/>
</dbReference>
<sequence>MCGPIALILPLHKNNVWLKAIQIGLYFVGKTLTYGFLGCLFGFIGKGLFISEYQQNFSIFVGVIMVILGILSVFEIRFKGFQNTIFSGLTPLKSALGKQLHKKTFFTTLFIGFFNGFLPCGLVYTALFSALATANLSDTILYMVFFGIGTMPLMILVIYLGNFLGVSTRKYIQKLIPYAVILVGILFVFRGLGIGIPFISPTNNSLMIQENPECIVPLNH</sequence>
<dbReference type="Pfam" id="PF13386">
    <property type="entry name" value="DsbD_2"/>
    <property type="match status" value="1"/>
</dbReference>
<dbReference type="EMBL" id="BQKA01000055">
    <property type="protein sequence ID" value="GJM51417.1"/>
    <property type="molecule type" value="Genomic_DNA"/>
</dbReference>
<dbReference type="EMBL" id="BQKB01000020">
    <property type="protein sequence ID" value="GJM52872.1"/>
    <property type="molecule type" value="Genomic_DNA"/>
</dbReference>
<feature type="domain" description="Urease accessory protein UreH-like transmembrane" evidence="2">
    <location>
        <begin position="1"/>
        <end position="186"/>
    </location>
</feature>
<feature type="transmembrane region" description="Helical" evidence="1">
    <location>
        <begin position="175"/>
        <end position="199"/>
    </location>
</feature>
<dbReference type="PANTHER" id="PTHR42208:SF1">
    <property type="entry name" value="HEAVY METAL TRANSPORTER"/>
    <property type="match status" value="1"/>
</dbReference>
<evidence type="ECO:0000313" key="5">
    <source>
        <dbReference type="Proteomes" id="UP001207736"/>
    </source>
</evidence>
<organism evidence="3 5">
    <name type="scientific">Capnocytophaga catalasegens</name>
    <dbReference type="NCBI Taxonomy" id="1004260"/>
    <lineage>
        <taxon>Bacteria</taxon>
        <taxon>Pseudomonadati</taxon>
        <taxon>Bacteroidota</taxon>
        <taxon>Flavobacteriia</taxon>
        <taxon>Flavobacteriales</taxon>
        <taxon>Flavobacteriaceae</taxon>
        <taxon>Capnocytophaga</taxon>
    </lineage>
</organism>
<keyword evidence="1" id="KW-0812">Transmembrane</keyword>
<feature type="transmembrane region" description="Helical" evidence="1">
    <location>
        <begin position="105"/>
        <end position="128"/>
    </location>
</feature>
<dbReference type="InterPro" id="IPR039447">
    <property type="entry name" value="UreH-like_TM_dom"/>
</dbReference>
<accession>A0AAV5AVX0</accession>
<dbReference type="AlphaFoldDB" id="A0AAV5AVX0"/>
<gene>
    <name evidence="3" type="ORF">RCZ15_23900</name>
    <name evidence="4" type="ORF">RCZ16_11890</name>
</gene>
<evidence type="ECO:0000313" key="3">
    <source>
        <dbReference type="EMBL" id="GJM51417.1"/>
    </source>
</evidence>
<evidence type="ECO:0000259" key="2">
    <source>
        <dbReference type="Pfam" id="PF13386"/>
    </source>
</evidence>
<name>A0AAV5AVX0_9FLAO</name>
<dbReference type="Proteomes" id="UP001208692">
    <property type="component" value="Unassembled WGS sequence"/>
</dbReference>
<feature type="transmembrane region" description="Helical" evidence="1">
    <location>
        <begin position="140"/>
        <end position="163"/>
    </location>
</feature>
<keyword evidence="1" id="KW-0472">Membrane</keyword>
<keyword evidence="6" id="KW-1185">Reference proteome</keyword>
<protein>
    <submittedName>
        <fullName evidence="3">Membrane protein</fullName>
    </submittedName>
</protein>
<feature type="transmembrane region" description="Helical" evidence="1">
    <location>
        <begin position="57"/>
        <end position="74"/>
    </location>
</feature>
<keyword evidence="1" id="KW-1133">Transmembrane helix</keyword>
<evidence type="ECO:0000313" key="4">
    <source>
        <dbReference type="EMBL" id="GJM52872.1"/>
    </source>
</evidence>
<evidence type="ECO:0000256" key="1">
    <source>
        <dbReference type="SAM" id="Phobius"/>
    </source>
</evidence>